<name>A0A3P3QMY3_9GAMM</name>
<dbReference type="RefSeq" id="WP_046521121.1">
    <property type="nucleotide sequence ID" value="NZ_LAVS01000090.1"/>
</dbReference>
<comment type="caution">
    <text evidence="1">The sequence shown here is derived from an EMBL/GenBank/DDBJ whole genome shotgun (WGS) entry which is preliminary data.</text>
</comment>
<dbReference type="AlphaFoldDB" id="A0A3P3QMY3"/>
<dbReference type="EMBL" id="RRCF01000001">
    <property type="protein sequence ID" value="RRJ22597.1"/>
    <property type="molecule type" value="Genomic_DNA"/>
</dbReference>
<reference evidence="1 2" key="1">
    <citation type="submission" date="2018-11" db="EMBL/GenBank/DDBJ databases">
        <title>Draft genome analysis of Rheinheimera mesophila isolated from an industrial waste site.</title>
        <authorList>
            <person name="Yu Q."/>
            <person name="Qi Y."/>
            <person name="Zhang H."/>
            <person name="Lu Y."/>
            <person name="Pu J."/>
        </authorList>
    </citation>
    <scope>NUCLEOTIDE SEQUENCE [LARGE SCALE GENOMIC DNA]</scope>
    <source>
        <strain evidence="1 2">IITR13</strain>
    </source>
</reference>
<protein>
    <submittedName>
        <fullName evidence="1">Uncharacterized protein</fullName>
    </submittedName>
</protein>
<evidence type="ECO:0000313" key="1">
    <source>
        <dbReference type="EMBL" id="RRJ22597.1"/>
    </source>
</evidence>
<organism evidence="1 2">
    <name type="scientific">Rheinheimera mesophila</name>
    <dbReference type="NCBI Taxonomy" id="1547515"/>
    <lineage>
        <taxon>Bacteria</taxon>
        <taxon>Pseudomonadati</taxon>
        <taxon>Pseudomonadota</taxon>
        <taxon>Gammaproteobacteria</taxon>
        <taxon>Chromatiales</taxon>
        <taxon>Chromatiaceae</taxon>
        <taxon>Rheinheimera</taxon>
    </lineage>
</organism>
<dbReference type="Proteomes" id="UP000276260">
    <property type="component" value="Unassembled WGS sequence"/>
</dbReference>
<proteinExistence type="predicted"/>
<keyword evidence="2" id="KW-1185">Reference proteome</keyword>
<sequence length="112" mass="12283">MKIILNPIAALPNEQADTPPTVDGDILNYRGQTYDLSQLPEGAEVEAESPFVGSIKRENNQVEVSIEFKYNSILAEPAQSQNIEDYTFIVAQGNCPNPIVFKSVPEVSEDGN</sequence>
<accession>A0A3P3QMY3</accession>
<evidence type="ECO:0000313" key="2">
    <source>
        <dbReference type="Proteomes" id="UP000276260"/>
    </source>
</evidence>
<gene>
    <name evidence="1" type="ORF">EIK76_00480</name>
</gene>